<dbReference type="InterPro" id="IPR051685">
    <property type="entry name" value="Ycf3/AcsC/BcsC/TPR_MFPF"/>
</dbReference>
<dbReference type="PANTHER" id="PTHR44943">
    <property type="entry name" value="CELLULOSE SYNTHASE OPERON PROTEIN C"/>
    <property type="match status" value="1"/>
</dbReference>
<dbReference type="SUPFAM" id="SSF48452">
    <property type="entry name" value="TPR-like"/>
    <property type="match status" value="1"/>
</dbReference>
<dbReference type="Gene3D" id="1.25.40.10">
    <property type="entry name" value="Tetratricopeptide repeat domain"/>
    <property type="match status" value="2"/>
</dbReference>
<reference evidence="5 6" key="1">
    <citation type="submission" date="2019-06" db="EMBL/GenBank/DDBJ databases">
        <title>Persicimonas caeni gen. nov., sp. nov., a predatory bacterium isolated from solar saltern.</title>
        <authorList>
            <person name="Wang S."/>
        </authorList>
    </citation>
    <scope>NUCLEOTIDE SEQUENCE [LARGE SCALE GENOMIC DNA]</scope>
    <source>
        <strain evidence="5 6">YN101</strain>
    </source>
</reference>
<dbReference type="EMBL" id="CP041186">
    <property type="protein sequence ID" value="QDG52896.1"/>
    <property type="molecule type" value="Genomic_DNA"/>
</dbReference>
<keyword evidence="6" id="KW-1185">Reference proteome</keyword>
<feature type="repeat" description="TPR" evidence="3">
    <location>
        <begin position="78"/>
        <end position="111"/>
    </location>
</feature>
<protein>
    <submittedName>
        <fullName evidence="5">Tetratricopeptide repeat protein</fullName>
    </submittedName>
</protein>
<keyword evidence="4" id="KW-0732">Signal</keyword>
<dbReference type="PANTHER" id="PTHR44943:SF8">
    <property type="entry name" value="TPR REPEAT-CONTAINING PROTEIN MJ0263"/>
    <property type="match status" value="1"/>
</dbReference>
<proteinExistence type="predicted"/>
<dbReference type="PROSITE" id="PS51257">
    <property type="entry name" value="PROKAR_LIPOPROTEIN"/>
    <property type="match status" value="1"/>
</dbReference>
<evidence type="ECO:0000313" key="6">
    <source>
        <dbReference type="Proteomes" id="UP000315995"/>
    </source>
</evidence>
<evidence type="ECO:0000256" key="4">
    <source>
        <dbReference type="SAM" id="SignalP"/>
    </source>
</evidence>
<dbReference type="SMART" id="SM00028">
    <property type="entry name" value="TPR"/>
    <property type="match status" value="6"/>
</dbReference>
<dbReference type="PROSITE" id="PS50005">
    <property type="entry name" value="TPR"/>
    <property type="match status" value="4"/>
</dbReference>
<dbReference type="InterPro" id="IPR013105">
    <property type="entry name" value="TPR_2"/>
</dbReference>
<keyword evidence="2 3" id="KW-0802">TPR repeat</keyword>
<gene>
    <name evidence="5" type="ORF">FIV42_19760</name>
</gene>
<organism evidence="5 6">
    <name type="scientific">Persicimonas caeni</name>
    <dbReference type="NCBI Taxonomy" id="2292766"/>
    <lineage>
        <taxon>Bacteria</taxon>
        <taxon>Deltaproteobacteria</taxon>
        <taxon>Bradymonadales</taxon>
        <taxon>Bradymonadaceae</taxon>
        <taxon>Persicimonas</taxon>
    </lineage>
</organism>
<accession>A0A5B8YA07</accession>
<dbReference type="Pfam" id="PF00515">
    <property type="entry name" value="TPR_1"/>
    <property type="match status" value="1"/>
</dbReference>
<feature type="repeat" description="TPR" evidence="3">
    <location>
        <begin position="182"/>
        <end position="215"/>
    </location>
</feature>
<dbReference type="PROSITE" id="PS50293">
    <property type="entry name" value="TPR_REGION"/>
    <property type="match status" value="1"/>
</dbReference>
<dbReference type="OrthoDB" id="9815059at2"/>
<evidence type="ECO:0000256" key="2">
    <source>
        <dbReference type="ARBA" id="ARBA00022803"/>
    </source>
</evidence>
<dbReference type="Proteomes" id="UP000315995">
    <property type="component" value="Chromosome"/>
</dbReference>
<sequence>MKSMWFGRLVTLLLFSVMAATTVTVGTGCATTGKKEENKKIKDADWHYKMGAGYFESREIPLAIRELHTALKMNPDHFEAHHLLGFIYMGRREYPKAIQHFKETLRIKPDYHFAKNNLGTVYLSMERWKEAGEIFSQLLEEPLYTTPELAHNNLGWAYFNRRRYQKAVEHFKMAIFLKPQMCLAYNNLGRSYEALRQSHRAVRNYRKAIEKCPQNYAEPHFHLAKLLQSQGDPSARAHFEKCLEMQPDSNLGDRCRQYLQVP</sequence>
<evidence type="ECO:0000256" key="1">
    <source>
        <dbReference type="ARBA" id="ARBA00022737"/>
    </source>
</evidence>
<dbReference type="Pfam" id="PF07719">
    <property type="entry name" value="TPR_2"/>
    <property type="match status" value="1"/>
</dbReference>
<dbReference type="InterPro" id="IPR011990">
    <property type="entry name" value="TPR-like_helical_dom_sf"/>
</dbReference>
<dbReference type="RefSeq" id="WP_141199357.1">
    <property type="nucleotide sequence ID" value="NZ_CP041186.1"/>
</dbReference>
<dbReference type="InterPro" id="IPR019734">
    <property type="entry name" value="TPR_rpt"/>
</dbReference>
<dbReference type="Pfam" id="PF13432">
    <property type="entry name" value="TPR_16"/>
    <property type="match status" value="1"/>
</dbReference>
<evidence type="ECO:0000256" key="3">
    <source>
        <dbReference type="PROSITE-ProRule" id="PRU00339"/>
    </source>
</evidence>
<dbReference type="AlphaFoldDB" id="A0A4Y6PX62"/>
<keyword evidence="1" id="KW-0677">Repeat</keyword>
<accession>A0A4Y6PX62</accession>
<evidence type="ECO:0000313" key="5">
    <source>
        <dbReference type="EMBL" id="QDG52896.1"/>
    </source>
</evidence>
<feature type="repeat" description="TPR" evidence="3">
    <location>
        <begin position="44"/>
        <end position="77"/>
    </location>
</feature>
<feature type="repeat" description="TPR" evidence="3">
    <location>
        <begin position="148"/>
        <end position="181"/>
    </location>
</feature>
<feature type="chain" id="PRO_5030106611" evidence="4">
    <location>
        <begin position="20"/>
        <end position="262"/>
    </location>
</feature>
<name>A0A4Y6PX62_PERCE</name>
<feature type="signal peptide" evidence="4">
    <location>
        <begin position="1"/>
        <end position="19"/>
    </location>
</feature>